<dbReference type="GO" id="GO:0000242">
    <property type="term" value="C:pericentriolar material"/>
    <property type="evidence" value="ECO:0007669"/>
    <property type="project" value="TreeGrafter"/>
</dbReference>
<keyword evidence="2" id="KW-0963">Cytoplasm</keyword>
<gene>
    <name evidence="5" type="primary">LOC114345195</name>
</gene>
<evidence type="ECO:0000313" key="5">
    <source>
        <dbReference type="RefSeq" id="XP_028151815.1"/>
    </source>
</evidence>
<dbReference type="GO" id="GO:0043015">
    <property type="term" value="F:gamma-tubulin binding"/>
    <property type="evidence" value="ECO:0007669"/>
    <property type="project" value="TreeGrafter"/>
</dbReference>
<evidence type="ECO:0000256" key="1">
    <source>
        <dbReference type="ARBA" id="ARBA00004496"/>
    </source>
</evidence>
<dbReference type="InterPro" id="IPR012943">
    <property type="entry name" value="Cnn_1N"/>
</dbReference>
<dbReference type="Pfam" id="PF07989">
    <property type="entry name" value="Cnn_1N"/>
    <property type="match status" value="1"/>
</dbReference>
<dbReference type="RefSeq" id="XP_028151815.1">
    <property type="nucleotide sequence ID" value="XM_028296014.1"/>
</dbReference>
<reference evidence="5" key="1">
    <citation type="submission" date="2025-08" db="UniProtKB">
        <authorList>
            <consortium name="RefSeq"/>
        </authorList>
    </citation>
    <scope>IDENTIFICATION</scope>
    <source>
        <tissue evidence="5">Whole insect</tissue>
    </source>
</reference>
<organism evidence="5">
    <name type="scientific">Diabrotica virgifera virgifera</name>
    <name type="common">western corn rootworm</name>
    <dbReference type="NCBI Taxonomy" id="50390"/>
    <lineage>
        <taxon>Eukaryota</taxon>
        <taxon>Metazoa</taxon>
        <taxon>Ecdysozoa</taxon>
        <taxon>Arthropoda</taxon>
        <taxon>Hexapoda</taxon>
        <taxon>Insecta</taxon>
        <taxon>Pterygota</taxon>
        <taxon>Neoptera</taxon>
        <taxon>Endopterygota</taxon>
        <taxon>Coleoptera</taxon>
        <taxon>Polyphaga</taxon>
        <taxon>Cucujiformia</taxon>
        <taxon>Chrysomeloidea</taxon>
        <taxon>Chrysomelidae</taxon>
        <taxon>Galerucinae</taxon>
        <taxon>Diabroticina</taxon>
        <taxon>Diabroticites</taxon>
        <taxon>Diabrotica</taxon>
    </lineage>
</organism>
<sequence length="371" mass="44053">MELTDNIENSDSKILTFSSHTSSDCGNGDFDMDDIANIRELSNQTSYMRPRSTKEFEDELSNLKKENFNLKLRIYFLEEKMGSSFTLDKDNMVKQYIELQVSYANLKEELEEKQHLLCQAVTAIEIDDKEHKKYVANKDEQIFKLQQEIEKLRTQLQDTKYEIDSGYFSSNTTNNMNNELEQKMKILEQELQSEKDNNISLQFVISQIETFKSRCDNMQKELQAKEAILETLKTENTALNSRISAYSIQMKDTQQKLEFTCKENQKLTTKIILEHQKFDELLSNYKELNSKYNYTKAGLEREHKEFETMKLEYDKKICELEKENSKLRLKIRDLRLKLDAALTEIKKNQTLAFRTQQHLQELRKRTHYMYK</sequence>
<name>A0A6P7H7A0_DIAVI</name>
<dbReference type="PANTHER" id="PTHR46930:SF1">
    <property type="entry name" value="CDK5 REGULATORY SUBUNIT-ASSOCIATED PROTEIN 2"/>
    <property type="match status" value="1"/>
</dbReference>
<dbReference type="InterPro" id="IPR042791">
    <property type="entry name" value="CDK5RAP2"/>
</dbReference>
<feature type="domain" description="Centrosomin N-terminal motif 1" evidence="4">
    <location>
        <begin position="53"/>
        <end position="125"/>
    </location>
</feature>
<evidence type="ECO:0000259" key="4">
    <source>
        <dbReference type="Pfam" id="PF07989"/>
    </source>
</evidence>
<dbReference type="GO" id="GO:0097431">
    <property type="term" value="C:mitotic spindle pole"/>
    <property type="evidence" value="ECO:0007669"/>
    <property type="project" value="TreeGrafter"/>
</dbReference>
<dbReference type="AlphaFoldDB" id="A0A6P7H7A0"/>
<dbReference type="GO" id="GO:0007059">
    <property type="term" value="P:chromosome segregation"/>
    <property type="evidence" value="ECO:0007669"/>
    <property type="project" value="TreeGrafter"/>
</dbReference>
<keyword evidence="3" id="KW-0175">Coiled coil</keyword>
<dbReference type="GO" id="GO:0008017">
    <property type="term" value="F:microtubule binding"/>
    <property type="evidence" value="ECO:0007669"/>
    <property type="project" value="TreeGrafter"/>
</dbReference>
<dbReference type="GO" id="GO:0005737">
    <property type="term" value="C:cytoplasm"/>
    <property type="evidence" value="ECO:0007669"/>
    <property type="project" value="UniProtKB-SubCell"/>
</dbReference>
<dbReference type="GO" id="GO:0046600">
    <property type="term" value="P:negative regulation of centriole replication"/>
    <property type="evidence" value="ECO:0007669"/>
    <property type="project" value="TreeGrafter"/>
</dbReference>
<dbReference type="GO" id="GO:0007099">
    <property type="term" value="P:centriole replication"/>
    <property type="evidence" value="ECO:0007669"/>
    <property type="project" value="TreeGrafter"/>
</dbReference>
<dbReference type="GO" id="GO:0035371">
    <property type="term" value="C:microtubule plus-end"/>
    <property type="evidence" value="ECO:0007669"/>
    <property type="project" value="TreeGrafter"/>
</dbReference>
<protein>
    <submittedName>
        <fullName evidence="5">CDK5 regulatory subunit-associated protein 2-like</fullName>
    </submittedName>
</protein>
<accession>A0A6P7H7A0</accession>
<dbReference type="GO" id="GO:0001578">
    <property type="term" value="P:microtubule bundle formation"/>
    <property type="evidence" value="ECO:0007669"/>
    <property type="project" value="TreeGrafter"/>
</dbReference>
<evidence type="ECO:0000256" key="3">
    <source>
        <dbReference type="SAM" id="Coils"/>
    </source>
</evidence>
<evidence type="ECO:0000256" key="2">
    <source>
        <dbReference type="ARBA" id="ARBA00022490"/>
    </source>
</evidence>
<feature type="coiled-coil region" evidence="3">
    <location>
        <begin position="53"/>
        <end position="270"/>
    </location>
</feature>
<dbReference type="GO" id="GO:0090266">
    <property type="term" value="P:regulation of mitotic cell cycle spindle assembly checkpoint"/>
    <property type="evidence" value="ECO:0007669"/>
    <property type="project" value="TreeGrafter"/>
</dbReference>
<dbReference type="PANTHER" id="PTHR46930">
    <property type="entry name" value="CDK5 REGULATORY SUBUNIT-ASSOCIATED PROTEIN 2"/>
    <property type="match status" value="1"/>
</dbReference>
<proteinExistence type="predicted"/>
<dbReference type="GO" id="GO:0000132">
    <property type="term" value="P:establishment of mitotic spindle orientation"/>
    <property type="evidence" value="ECO:0007669"/>
    <property type="project" value="TreeGrafter"/>
</dbReference>
<comment type="subcellular location">
    <subcellularLocation>
        <location evidence="1">Cytoplasm</location>
    </subcellularLocation>
</comment>
<dbReference type="InParanoid" id="A0A6P7H7A0"/>